<feature type="non-terminal residue" evidence="1">
    <location>
        <position position="247"/>
    </location>
</feature>
<dbReference type="Proteomes" id="UP000239156">
    <property type="component" value="Unassembled WGS sequence"/>
</dbReference>
<sequence length="247" mass="27818">MDFDCFDSTVNIVSASGRWELEILPAMSPSIDHVDSSSPADQQFGSADRPASGAFVYNRTVLWKNRPTALANPSVHQRVEPHKPPTIYRHIIHWTEGLCLELIQFFGAWYQRHIDMVNRASVFLMRATYTYNFEDVLREYPWLHGKVGIMEMTGQYVDLCKKWTTINPSNNLSTNDHMAYISGKGMSPVVYVLLKNTIETERHIENPPIIVADPDVEISGTLAACASFLAKGLEAEMQARAAKNVDV</sequence>
<reference evidence="1" key="1">
    <citation type="submission" date="2017-12" db="EMBL/GenBank/DDBJ databases">
        <title>Gene loss provides genomic basis for host adaptation in cereal stripe rust fungi.</title>
        <authorList>
            <person name="Xia C."/>
        </authorList>
    </citation>
    <scope>NUCLEOTIDE SEQUENCE [LARGE SCALE GENOMIC DNA]</scope>
    <source>
        <strain evidence="1">93-210</strain>
    </source>
</reference>
<dbReference type="AlphaFoldDB" id="A0A2S4UEE6"/>
<keyword evidence="2" id="KW-1185">Reference proteome</keyword>
<proteinExistence type="predicted"/>
<accession>A0A2S4UEE6</accession>
<comment type="caution">
    <text evidence="1">The sequence shown here is derived from an EMBL/GenBank/DDBJ whole genome shotgun (WGS) entry which is preliminary data.</text>
</comment>
<dbReference type="VEuPathDB" id="FungiDB:PSHT_16455"/>
<dbReference type="VEuPathDB" id="FungiDB:PSTT_16195"/>
<evidence type="ECO:0000313" key="2">
    <source>
        <dbReference type="Proteomes" id="UP000239156"/>
    </source>
</evidence>
<organism evidence="1 2">
    <name type="scientific">Puccinia striiformis</name>
    <dbReference type="NCBI Taxonomy" id="27350"/>
    <lineage>
        <taxon>Eukaryota</taxon>
        <taxon>Fungi</taxon>
        <taxon>Dikarya</taxon>
        <taxon>Basidiomycota</taxon>
        <taxon>Pucciniomycotina</taxon>
        <taxon>Pucciniomycetes</taxon>
        <taxon>Pucciniales</taxon>
        <taxon>Pucciniaceae</taxon>
        <taxon>Puccinia</taxon>
    </lineage>
</organism>
<dbReference type="EMBL" id="PKSL01000339">
    <property type="protein sequence ID" value="POV95556.1"/>
    <property type="molecule type" value="Genomic_DNA"/>
</dbReference>
<name>A0A2S4UEE6_9BASI</name>
<protein>
    <submittedName>
        <fullName evidence="1">Uncharacterized protein</fullName>
    </submittedName>
</protein>
<evidence type="ECO:0000313" key="1">
    <source>
        <dbReference type="EMBL" id="POV95556.1"/>
    </source>
</evidence>
<gene>
    <name evidence="1" type="ORF">PSTT_16195</name>
</gene>